<dbReference type="EMBL" id="MU853901">
    <property type="protein sequence ID" value="KAK3935935.1"/>
    <property type="molecule type" value="Genomic_DNA"/>
</dbReference>
<gene>
    <name evidence="2" type="ORF">QBC46DRAFT_346131</name>
</gene>
<accession>A0AAN6MYL4</accession>
<evidence type="ECO:0000313" key="2">
    <source>
        <dbReference type="EMBL" id="KAK3935935.1"/>
    </source>
</evidence>
<organism evidence="2 3">
    <name type="scientific">Diplogelasinospora grovesii</name>
    <dbReference type="NCBI Taxonomy" id="303347"/>
    <lineage>
        <taxon>Eukaryota</taxon>
        <taxon>Fungi</taxon>
        <taxon>Dikarya</taxon>
        <taxon>Ascomycota</taxon>
        <taxon>Pezizomycotina</taxon>
        <taxon>Sordariomycetes</taxon>
        <taxon>Sordariomycetidae</taxon>
        <taxon>Sordariales</taxon>
        <taxon>Diplogelasinosporaceae</taxon>
        <taxon>Diplogelasinospora</taxon>
    </lineage>
</organism>
<feature type="compositionally biased region" description="Basic residues" evidence="1">
    <location>
        <begin position="10"/>
        <end position="20"/>
    </location>
</feature>
<dbReference type="Proteomes" id="UP001303473">
    <property type="component" value="Unassembled WGS sequence"/>
</dbReference>
<proteinExistence type="predicted"/>
<reference evidence="3" key="1">
    <citation type="journal article" date="2023" name="Mol. Phylogenet. Evol.">
        <title>Genome-scale phylogeny and comparative genomics of the fungal order Sordariales.</title>
        <authorList>
            <person name="Hensen N."/>
            <person name="Bonometti L."/>
            <person name="Westerberg I."/>
            <person name="Brannstrom I.O."/>
            <person name="Guillou S."/>
            <person name="Cros-Aarteil S."/>
            <person name="Calhoun S."/>
            <person name="Haridas S."/>
            <person name="Kuo A."/>
            <person name="Mondo S."/>
            <person name="Pangilinan J."/>
            <person name="Riley R."/>
            <person name="LaButti K."/>
            <person name="Andreopoulos B."/>
            <person name="Lipzen A."/>
            <person name="Chen C."/>
            <person name="Yan M."/>
            <person name="Daum C."/>
            <person name="Ng V."/>
            <person name="Clum A."/>
            <person name="Steindorff A."/>
            <person name="Ohm R.A."/>
            <person name="Martin F."/>
            <person name="Silar P."/>
            <person name="Natvig D.O."/>
            <person name="Lalanne C."/>
            <person name="Gautier V."/>
            <person name="Ament-Velasquez S.L."/>
            <person name="Kruys A."/>
            <person name="Hutchinson M.I."/>
            <person name="Powell A.J."/>
            <person name="Barry K."/>
            <person name="Miller A.N."/>
            <person name="Grigoriev I.V."/>
            <person name="Debuchy R."/>
            <person name="Gladieux P."/>
            <person name="Hiltunen Thoren M."/>
            <person name="Johannesson H."/>
        </authorList>
    </citation>
    <scope>NUCLEOTIDE SEQUENCE [LARGE SCALE GENOMIC DNA]</scope>
    <source>
        <strain evidence="3">CBS 340.73</strain>
    </source>
</reference>
<keyword evidence="3" id="KW-1185">Reference proteome</keyword>
<dbReference type="AlphaFoldDB" id="A0AAN6MYL4"/>
<evidence type="ECO:0000313" key="3">
    <source>
        <dbReference type="Proteomes" id="UP001303473"/>
    </source>
</evidence>
<feature type="region of interest" description="Disordered" evidence="1">
    <location>
        <begin position="1"/>
        <end position="20"/>
    </location>
</feature>
<comment type="caution">
    <text evidence="2">The sequence shown here is derived from an EMBL/GenBank/DDBJ whole genome shotgun (WGS) entry which is preliminary data.</text>
</comment>
<sequence>MPGTPAACCRSRRRPDKKRKRALAAWNRYREKFQKQLDPVEFWVDLCKNESEAKAHCQTFLQLYVKASKRKRLALGPEEHVTEQGQPLDL</sequence>
<protein>
    <submittedName>
        <fullName evidence="2">Uncharacterized protein</fullName>
    </submittedName>
</protein>
<name>A0AAN6MYL4_9PEZI</name>
<evidence type="ECO:0000256" key="1">
    <source>
        <dbReference type="SAM" id="MobiDB-lite"/>
    </source>
</evidence>